<dbReference type="Proteomes" id="UP000195305">
    <property type="component" value="Unassembled WGS sequence"/>
</dbReference>
<dbReference type="InterPro" id="IPR004839">
    <property type="entry name" value="Aminotransferase_I/II_large"/>
</dbReference>
<dbReference type="InterPro" id="IPR051446">
    <property type="entry name" value="HTH_trans_reg/aminotransferase"/>
</dbReference>
<dbReference type="SUPFAM" id="SSF46785">
    <property type="entry name" value="Winged helix' DNA-binding domain"/>
    <property type="match status" value="1"/>
</dbReference>
<evidence type="ECO:0000256" key="5">
    <source>
        <dbReference type="ARBA" id="ARBA00023163"/>
    </source>
</evidence>
<reference evidence="7 8" key="1">
    <citation type="journal article" date="2018" name="BMC Genomics">
        <title>Whole genome sequencing and function prediction of 133 gut anaerobes isolated from chicken caecum in pure cultures.</title>
        <authorList>
            <person name="Medvecky M."/>
            <person name="Cejkova D."/>
            <person name="Polansky O."/>
            <person name="Karasova D."/>
            <person name="Kubasova T."/>
            <person name="Cizek A."/>
            <person name="Rychlik I."/>
        </authorList>
    </citation>
    <scope>NUCLEOTIDE SEQUENCE [LARGE SCALE GENOMIC DNA]</scope>
    <source>
        <strain evidence="7 8">An13</strain>
    </source>
</reference>
<dbReference type="EMBL" id="NFLJ01000011">
    <property type="protein sequence ID" value="OUQ35011.1"/>
    <property type="molecule type" value="Genomic_DNA"/>
</dbReference>
<dbReference type="InterPro" id="IPR000524">
    <property type="entry name" value="Tscrpt_reg_HTH_GntR"/>
</dbReference>
<keyword evidence="8" id="KW-1185">Reference proteome</keyword>
<organism evidence="7 8">
    <name type="scientific">Massilimicrobiota timonensis</name>
    <dbReference type="NCBI Taxonomy" id="1776392"/>
    <lineage>
        <taxon>Bacteria</taxon>
        <taxon>Bacillati</taxon>
        <taxon>Bacillota</taxon>
        <taxon>Erysipelotrichia</taxon>
        <taxon>Erysipelotrichales</taxon>
        <taxon>Erysipelotrichaceae</taxon>
        <taxon>Massilimicrobiota</taxon>
    </lineage>
</organism>
<evidence type="ECO:0000256" key="4">
    <source>
        <dbReference type="ARBA" id="ARBA00023125"/>
    </source>
</evidence>
<evidence type="ECO:0000256" key="1">
    <source>
        <dbReference type="ARBA" id="ARBA00005384"/>
    </source>
</evidence>
<keyword evidence="2" id="KW-0663">Pyridoxal phosphate</keyword>
<dbReference type="CDD" id="cd07377">
    <property type="entry name" value="WHTH_GntR"/>
    <property type="match status" value="1"/>
</dbReference>
<dbReference type="InterPro" id="IPR015424">
    <property type="entry name" value="PyrdxlP-dep_Trfase"/>
</dbReference>
<dbReference type="Gene3D" id="3.40.640.10">
    <property type="entry name" value="Type I PLP-dependent aspartate aminotransferase-like (Major domain)"/>
    <property type="match status" value="1"/>
</dbReference>
<evidence type="ECO:0000256" key="3">
    <source>
        <dbReference type="ARBA" id="ARBA00023015"/>
    </source>
</evidence>
<dbReference type="Pfam" id="PF00392">
    <property type="entry name" value="GntR"/>
    <property type="match status" value="1"/>
</dbReference>
<name>A0A1Y4T1D6_9FIRM</name>
<dbReference type="PANTHER" id="PTHR46577:SF1">
    <property type="entry name" value="HTH-TYPE TRANSCRIPTIONAL REGULATORY PROTEIN GABR"/>
    <property type="match status" value="1"/>
</dbReference>
<keyword evidence="4" id="KW-0238">DNA-binding</keyword>
<dbReference type="OrthoDB" id="163333at2"/>
<dbReference type="PROSITE" id="PS50949">
    <property type="entry name" value="HTH_GNTR"/>
    <property type="match status" value="1"/>
</dbReference>
<dbReference type="InterPro" id="IPR036390">
    <property type="entry name" value="WH_DNA-bd_sf"/>
</dbReference>
<keyword evidence="5" id="KW-0804">Transcription</keyword>
<proteinExistence type="inferred from homology"/>
<evidence type="ECO:0000313" key="8">
    <source>
        <dbReference type="Proteomes" id="UP000195305"/>
    </source>
</evidence>
<comment type="similarity">
    <text evidence="1">In the C-terminal section; belongs to the class-I pyridoxal-phosphate-dependent aminotransferase family.</text>
</comment>
<evidence type="ECO:0000313" key="7">
    <source>
        <dbReference type="EMBL" id="OUQ35011.1"/>
    </source>
</evidence>
<comment type="caution">
    <text evidence="7">The sequence shown here is derived from an EMBL/GenBank/DDBJ whole genome shotgun (WGS) entry which is preliminary data.</text>
</comment>
<dbReference type="Gene3D" id="1.10.10.10">
    <property type="entry name" value="Winged helix-like DNA-binding domain superfamily/Winged helix DNA-binding domain"/>
    <property type="match status" value="1"/>
</dbReference>
<dbReference type="SMART" id="SM00345">
    <property type="entry name" value="HTH_GNTR"/>
    <property type="match status" value="1"/>
</dbReference>
<dbReference type="InterPro" id="IPR036388">
    <property type="entry name" value="WH-like_DNA-bd_sf"/>
</dbReference>
<accession>A0A1Y4T1D6</accession>
<feature type="domain" description="HTH gntR-type" evidence="6">
    <location>
        <begin position="5"/>
        <end position="73"/>
    </location>
</feature>
<dbReference type="PANTHER" id="PTHR46577">
    <property type="entry name" value="HTH-TYPE TRANSCRIPTIONAL REGULATORY PROTEIN GABR"/>
    <property type="match status" value="1"/>
</dbReference>
<dbReference type="AlphaFoldDB" id="A0A1Y4T1D6"/>
<protein>
    <recommendedName>
        <fullName evidence="6">HTH gntR-type domain-containing protein</fullName>
    </recommendedName>
</protein>
<evidence type="ECO:0000256" key="2">
    <source>
        <dbReference type="ARBA" id="ARBA00022898"/>
    </source>
</evidence>
<keyword evidence="3" id="KW-0805">Transcription regulation</keyword>
<dbReference type="GO" id="GO:0003700">
    <property type="term" value="F:DNA-binding transcription factor activity"/>
    <property type="evidence" value="ECO:0007669"/>
    <property type="project" value="InterPro"/>
</dbReference>
<dbReference type="InterPro" id="IPR015421">
    <property type="entry name" value="PyrdxlP-dep_Trfase_major"/>
</dbReference>
<gene>
    <name evidence="7" type="ORF">B5E75_05015</name>
</gene>
<dbReference type="Pfam" id="PF00155">
    <property type="entry name" value="Aminotran_1_2"/>
    <property type="match status" value="1"/>
</dbReference>
<dbReference type="GO" id="GO:0003677">
    <property type="term" value="F:DNA binding"/>
    <property type="evidence" value="ECO:0007669"/>
    <property type="project" value="UniProtKB-KW"/>
</dbReference>
<dbReference type="GO" id="GO:0030170">
    <property type="term" value="F:pyridoxal phosphate binding"/>
    <property type="evidence" value="ECO:0007669"/>
    <property type="project" value="InterPro"/>
</dbReference>
<evidence type="ECO:0000259" key="6">
    <source>
        <dbReference type="PROSITE" id="PS50949"/>
    </source>
</evidence>
<sequence>MVIDMTKYEYLAQLLEQDIINQKYKRGEKLPSIQMLSKQYHCSKETVIKAYQLLVHQHLIYAKAQSGYYVLSSPVLPSPSTHHYSLETGNPPIHATSLEDAKHCLSLAIDEYRESSLILSLQGVQSLRQTLADYFFQMGIYTKESSIYLIQGITQTLSFLSSMTFPNHHSYILIEEPTYSYYVRFLQSLSLPVLTISRDENGIDLQQLHFLFEHYDIKFFYTIARNHNPLGTTYPTKLRQKIAALALKYNVYIIEDDYFGHCSSTSHYLPLFYYMEGKNCIYLTSFSKTIPYIRIGVAIVHQDFQETFDQMTHQSYYYSYQLPSLISQATLESYIKSSLYDKQTQQLQNHLKKNYQVIKKITQSWDSQLLKVISSYSGYYFTIQFLVPINLDVLQQKLRENHIEIARNERCFYDPSHFQNSIRLSLARIDHQDLKKALELFYQTFLDCL</sequence>
<dbReference type="CDD" id="cd00609">
    <property type="entry name" value="AAT_like"/>
    <property type="match status" value="1"/>
</dbReference>
<dbReference type="SUPFAM" id="SSF53383">
    <property type="entry name" value="PLP-dependent transferases"/>
    <property type="match status" value="1"/>
</dbReference>